<dbReference type="STRING" id="1211777.BN77_p10166"/>
<dbReference type="InterPro" id="IPR001694">
    <property type="entry name" value="NADH_UbQ_OxRdtase_su1/FPO"/>
</dbReference>
<name>K0Q562_9HYPH</name>
<comment type="subunit">
    <text evidence="6">NDH-1 is composed of 14 different subunits. Subunits NuoA, H, J, K, L, M, N constitute the membrane sector of the complex.</text>
</comment>
<evidence type="ECO:0000256" key="5">
    <source>
        <dbReference type="ARBA" id="ARBA00023136"/>
    </source>
</evidence>
<sequence>MTAERPTMELIVALSLIVFKVALLIAILLLLPLPLTWLERKIAGHMQQRMGPMRVGWHGLLQPVADGIKLLTKEDHIPADADRFLFKLAPLLALAPPFVVFVAVPFGESISVLNAQVTLYASNLNVALLFVFAVIGLEVYGVIFGGWAANSKYAVLGSLRTCAQMISYEIPMGFAVVGVIMLAQSMSLVDIVRAQSDTWNIVYQPVGFFVFFVAGMAEAQRIPFDLAEAEGDLGAGFHTEYSGIRFAFFMVSEYVIMLLVSVLAVILFFGGWNGALIPLPPLLWFALKVAFFVYLFMWLRFTLPRYRYDQLMAIGWKVLLPLSMANIIITGILLGATAAP</sequence>
<keyword evidence="5 6" id="KW-0472">Membrane</keyword>
<comment type="catalytic activity">
    <reaction evidence="6">
        <text>a quinone + NADH + 5 H(+)(in) = a quinol + NAD(+) + 4 H(+)(out)</text>
        <dbReference type="Rhea" id="RHEA:57888"/>
        <dbReference type="ChEBI" id="CHEBI:15378"/>
        <dbReference type="ChEBI" id="CHEBI:24646"/>
        <dbReference type="ChEBI" id="CHEBI:57540"/>
        <dbReference type="ChEBI" id="CHEBI:57945"/>
        <dbReference type="ChEBI" id="CHEBI:132124"/>
    </reaction>
</comment>
<evidence type="ECO:0000256" key="6">
    <source>
        <dbReference type="HAMAP-Rule" id="MF_01350"/>
    </source>
</evidence>
<keyword evidence="6" id="KW-1278">Translocase</keyword>
<reference evidence="8 9" key="1">
    <citation type="journal article" date="2013" name="Genome Announc.">
        <title>Draft Genome Sequence of Rhizobium mesoamericanum STM3625, a Nitrogen-Fixing Symbiont of Mimosa pudica Isolated in French Guiana (South America).</title>
        <authorList>
            <person name="Moulin L."/>
            <person name="Mornico D."/>
            <person name="Melkonian R."/>
            <person name="Klonowska A."/>
        </authorList>
    </citation>
    <scope>NUCLEOTIDE SEQUENCE [LARGE SCALE GENOMIC DNA]</scope>
    <source>
        <strain evidence="8 9">STM3625</strain>
    </source>
</reference>
<dbReference type="Proteomes" id="UP000009319">
    <property type="component" value="Unassembled WGS sequence"/>
</dbReference>
<dbReference type="eggNOG" id="COG1005">
    <property type="taxonomic scope" value="Bacteria"/>
</dbReference>
<dbReference type="Pfam" id="PF00146">
    <property type="entry name" value="NADHdh"/>
    <property type="match status" value="1"/>
</dbReference>
<feature type="transmembrane region" description="Helical" evidence="6">
    <location>
        <begin position="246"/>
        <end position="270"/>
    </location>
</feature>
<feature type="transmembrane region" description="Helical" evidence="6">
    <location>
        <begin position="170"/>
        <end position="189"/>
    </location>
</feature>
<feature type="transmembrane region" description="Helical" evidence="6">
    <location>
        <begin position="282"/>
        <end position="299"/>
    </location>
</feature>
<keyword evidence="9" id="KW-1185">Reference proteome</keyword>
<keyword evidence="3 6" id="KW-0874">Quinone</keyword>
<feature type="transmembrane region" description="Helical" evidence="6">
    <location>
        <begin position="201"/>
        <end position="217"/>
    </location>
</feature>
<evidence type="ECO:0000256" key="2">
    <source>
        <dbReference type="ARBA" id="ARBA00022692"/>
    </source>
</evidence>
<dbReference type="PANTHER" id="PTHR11432">
    <property type="entry name" value="NADH DEHYDROGENASE SUBUNIT 1"/>
    <property type="match status" value="1"/>
</dbReference>
<comment type="subcellular location">
    <subcellularLocation>
        <location evidence="6 7">Cell membrane</location>
        <topology evidence="6 7">Multi-pass membrane protein</topology>
    </subcellularLocation>
    <subcellularLocation>
        <location evidence="1">Membrane</location>
        <topology evidence="1">Multi-pass membrane protein</topology>
    </subcellularLocation>
</comment>
<dbReference type="HAMAP" id="MF_01350">
    <property type="entry name" value="NDH1_NuoH"/>
    <property type="match status" value="1"/>
</dbReference>
<dbReference type="GO" id="GO:0009060">
    <property type="term" value="P:aerobic respiration"/>
    <property type="evidence" value="ECO:0007669"/>
    <property type="project" value="TreeGrafter"/>
</dbReference>
<keyword evidence="6 7" id="KW-0520">NAD</keyword>
<evidence type="ECO:0000256" key="1">
    <source>
        <dbReference type="ARBA" id="ARBA00004141"/>
    </source>
</evidence>
<keyword evidence="4 6" id="KW-1133">Transmembrane helix</keyword>
<keyword evidence="2 6" id="KW-0812">Transmembrane</keyword>
<dbReference type="PROSITE" id="PS00667">
    <property type="entry name" value="COMPLEX1_ND1_1"/>
    <property type="match status" value="1"/>
</dbReference>
<organism evidence="8 9">
    <name type="scientific">Rhizobium mesoamericanum STM3625</name>
    <dbReference type="NCBI Taxonomy" id="1211777"/>
    <lineage>
        <taxon>Bacteria</taxon>
        <taxon>Pseudomonadati</taxon>
        <taxon>Pseudomonadota</taxon>
        <taxon>Alphaproteobacteria</taxon>
        <taxon>Hyphomicrobiales</taxon>
        <taxon>Rhizobiaceae</taxon>
        <taxon>Rhizobium/Agrobacterium group</taxon>
        <taxon>Rhizobium</taxon>
    </lineage>
</organism>
<keyword evidence="6 8" id="KW-0830">Ubiquinone</keyword>
<evidence type="ECO:0000256" key="3">
    <source>
        <dbReference type="ARBA" id="ARBA00022719"/>
    </source>
</evidence>
<dbReference type="EMBL" id="CANI01000035">
    <property type="protein sequence ID" value="CCM78204.1"/>
    <property type="molecule type" value="Genomic_DNA"/>
</dbReference>
<dbReference type="PANTHER" id="PTHR11432:SF3">
    <property type="entry name" value="NADH-UBIQUINONE OXIDOREDUCTASE CHAIN 1"/>
    <property type="match status" value="1"/>
</dbReference>
<dbReference type="GO" id="GO:0003954">
    <property type="term" value="F:NADH dehydrogenase activity"/>
    <property type="evidence" value="ECO:0007669"/>
    <property type="project" value="TreeGrafter"/>
</dbReference>
<dbReference type="InterPro" id="IPR018086">
    <property type="entry name" value="NADH_UbQ_OxRdtase_su1_CS"/>
</dbReference>
<dbReference type="GO" id="GO:0005886">
    <property type="term" value="C:plasma membrane"/>
    <property type="evidence" value="ECO:0007669"/>
    <property type="project" value="UniProtKB-SubCell"/>
</dbReference>
<accession>K0Q562</accession>
<feature type="transmembrane region" description="Helical" evidence="6">
    <location>
        <begin position="12"/>
        <end position="35"/>
    </location>
</feature>
<dbReference type="GO" id="GO:0016655">
    <property type="term" value="F:oxidoreductase activity, acting on NAD(P)H, quinone or similar compound as acceptor"/>
    <property type="evidence" value="ECO:0007669"/>
    <property type="project" value="UniProtKB-UniRule"/>
</dbReference>
<comment type="similarity">
    <text evidence="6 7">Belongs to the complex I subunit 1 family.</text>
</comment>
<feature type="transmembrane region" description="Helical" evidence="6">
    <location>
        <begin position="84"/>
        <end position="106"/>
    </location>
</feature>
<feature type="transmembrane region" description="Helical" evidence="6">
    <location>
        <begin position="126"/>
        <end position="149"/>
    </location>
</feature>
<evidence type="ECO:0000313" key="9">
    <source>
        <dbReference type="Proteomes" id="UP000009319"/>
    </source>
</evidence>
<dbReference type="GO" id="GO:0048038">
    <property type="term" value="F:quinone binding"/>
    <property type="evidence" value="ECO:0007669"/>
    <property type="project" value="UniProtKB-KW"/>
</dbReference>
<dbReference type="AlphaFoldDB" id="K0Q562"/>
<evidence type="ECO:0000256" key="4">
    <source>
        <dbReference type="ARBA" id="ARBA00022989"/>
    </source>
</evidence>
<dbReference type="EC" id="7.1.1.-" evidence="6"/>
<proteinExistence type="inferred from homology"/>
<keyword evidence="6" id="KW-1003">Cell membrane</keyword>
<feature type="transmembrane region" description="Helical" evidence="6">
    <location>
        <begin position="319"/>
        <end position="339"/>
    </location>
</feature>
<protein>
    <recommendedName>
        <fullName evidence="6">NADH-quinone oxidoreductase subunit H</fullName>
        <ecNumber evidence="6">7.1.1.-</ecNumber>
    </recommendedName>
    <alternativeName>
        <fullName evidence="6">NADH dehydrogenase I subunit H</fullName>
    </alternativeName>
    <alternativeName>
        <fullName evidence="6">NDH-1 subunit H</fullName>
    </alternativeName>
</protein>
<dbReference type="HOGENOM" id="CLU_015134_0_1_5"/>
<evidence type="ECO:0000256" key="7">
    <source>
        <dbReference type="RuleBase" id="RU000471"/>
    </source>
</evidence>
<evidence type="ECO:0000313" key="8">
    <source>
        <dbReference type="EMBL" id="CCM78204.1"/>
    </source>
</evidence>
<comment type="function">
    <text evidence="6">NDH-1 shuttles electrons from NADH, via FMN and iron-sulfur (Fe-S) centers, to quinones in the respiratory chain. The immediate electron acceptor for the enzyme in this species is believed to be ubiquinone. Couples the redox reaction to proton translocation (for every two electrons transferred, four hydrogen ions are translocated across the cytoplasmic membrane), and thus conserves the redox energy in a proton gradient. This subunit may bind ubiquinone.</text>
</comment>
<dbReference type="NCBIfam" id="NF004741">
    <property type="entry name" value="PRK06076.1-2"/>
    <property type="match status" value="1"/>
</dbReference>
<gene>
    <name evidence="6 8" type="primary">nuoH</name>
    <name evidence="8" type="ORF">BN77_p10166</name>
</gene>
<comment type="caution">
    <text evidence="8">The sequence shown here is derived from an EMBL/GenBank/DDBJ whole genome shotgun (WGS) entry which is preliminary data.</text>
</comment>